<dbReference type="OrthoDB" id="3682882at2"/>
<comment type="caution">
    <text evidence="1">The sequence shown here is derived from an EMBL/GenBank/DDBJ whole genome shotgun (WGS) entry which is preliminary data.</text>
</comment>
<reference evidence="1 2" key="1">
    <citation type="submission" date="2018-02" db="EMBL/GenBank/DDBJ databases">
        <title>Genomic Encyclopedia of Archaeal and Bacterial Type Strains, Phase II (KMG-II): from individual species to whole genera.</title>
        <authorList>
            <person name="Goeker M."/>
        </authorList>
    </citation>
    <scope>NUCLEOTIDE SEQUENCE [LARGE SCALE GENOMIC DNA]</scope>
    <source>
        <strain evidence="1 2">YU 961-1</strain>
    </source>
</reference>
<dbReference type="EMBL" id="PTIX01000001">
    <property type="protein sequence ID" value="PPK71241.1"/>
    <property type="molecule type" value="Genomic_DNA"/>
</dbReference>
<sequence>MADQAQGAVLVERVIEAVRVNPTRSMLSYAREPWVEGTPTPMSAEALAAARFPSGRPLSPSLKAWLAYDTSLLARHGWFAADGTFAPRPIDRLVGAEFGDPWAPEFAPLNDALPEVFLLPGGSDSRRVLAVGEPDDLGEYPILALDFDDLPYLGLMYPGFDVYLAHTAGLLDINFETYTDLTEDDAYHSRFKQHAAHYLNGERETQFPFPWS</sequence>
<evidence type="ECO:0000313" key="2">
    <source>
        <dbReference type="Proteomes" id="UP000239203"/>
    </source>
</evidence>
<name>A0A2S6H1D6_9PSEU</name>
<dbReference type="AlphaFoldDB" id="A0A2S6H1D6"/>
<dbReference type="Proteomes" id="UP000239203">
    <property type="component" value="Unassembled WGS sequence"/>
</dbReference>
<accession>A0A2S6H1D6</accession>
<evidence type="ECO:0008006" key="3">
    <source>
        <dbReference type="Google" id="ProtNLM"/>
    </source>
</evidence>
<organism evidence="1 2">
    <name type="scientific">Actinokineospora auranticolor</name>
    <dbReference type="NCBI Taxonomy" id="155976"/>
    <lineage>
        <taxon>Bacteria</taxon>
        <taxon>Bacillati</taxon>
        <taxon>Actinomycetota</taxon>
        <taxon>Actinomycetes</taxon>
        <taxon>Pseudonocardiales</taxon>
        <taxon>Pseudonocardiaceae</taxon>
        <taxon>Actinokineospora</taxon>
    </lineage>
</organism>
<protein>
    <recommendedName>
        <fullName evidence="3">SMI1/KNR4 family protein SUKH-1</fullName>
    </recommendedName>
</protein>
<evidence type="ECO:0000313" key="1">
    <source>
        <dbReference type="EMBL" id="PPK71241.1"/>
    </source>
</evidence>
<keyword evidence="2" id="KW-1185">Reference proteome</keyword>
<proteinExistence type="predicted"/>
<dbReference type="RefSeq" id="WP_104476293.1">
    <property type="nucleotide sequence ID" value="NZ_CP154825.1"/>
</dbReference>
<gene>
    <name evidence="1" type="ORF">CLV40_101430</name>
</gene>